<name>A0A9D7XFY6_9BACT</name>
<accession>A0A9D7XFY6</accession>
<organism evidence="2 3">
    <name type="scientific">Candidatus Defluviibacterium haderslevense</name>
    <dbReference type="NCBI Taxonomy" id="2981993"/>
    <lineage>
        <taxon>Bacteria</taxon>
        <taxon>Pseudomonadati</taxon>
        <taxon>Bacteroidota</taxon>
        <taxon>Saprospiria</taxon>
        <taxon>Saprospirales</taxon>
        <taxon>Saprospiraceae</taxon>
        <taxon>Candidatus Defluviibacterium</taxon>
    </lineage>
</organism>
<gene>
    <name evidence="2" type="ORF">IPO85_02360</name>
</gene>
<dbReference type="Proteomes" id="UP000808349">
    <property type="component" value="Unassembled WGS sequence"/>
</dbReference>
<sequence>MNLKIKAEGNIEDKLSVSVIKYSYPSEFKFNQSKYAQIKIPSSIIRKYLEIETFDGGPELLIYDLTNKLFIKSSRENNGIYRISIPESTSDRTLILLNPSEVKSVNNIKKSFIENYVSDGTIDFIILTSSQLLNGTLGNNQVQDYASYRSSSAGGNHKVKIVEVENIYNAFGFGIQGHAISLRNFFQYTRTIWPKVKYAFIIGKGLEYPVYRQNSNLSELNFVPTYGAPASDAMLISDSLRIPFYAIGRLPVINGQEILDYVNKVKEHEAYLATKEHTIENKEWMKRVLHLAGGDPALYSIINSQLFNMEDVIENNLYGSKVETFYKQTSGAVEESKSEQLINLINNGVSIITFMGHSVAFKLDFNLESIYSYNNKGRYHMFVAMGCYAGQMYNSIRSISEVHNLTPDRGSIIYLSNSTAGLPTILSTFGGELYRQLGGKYYGLSVGEAVRESNRNLISDANKNLANLTNEAILHQSLSTSFDGDPSIRLNNNPGQDIVADPLTAKASPNPLFSSQKEFKFSVDILNLGVSYKDSVRVLVRNQGPDGKLTTVFNGSILTPTLRSNYTFTIPLFGQSSVGFNTLFVTVDSDDKIDELPSPQAEKNNDLVFANGEKGFKYYVIGNDAIPVYPTEFAIITKDKIQLIASNGNTFAKSSNYYFEIDTTAYFNSSLKRTKSVNQVGGVISWNIDQSLLPNTVYYWRIRPDSSGSGIIAWKNSSFIYIPSSSTGWNQSHFFQHAQNDFTKMNLIEPDRKFKYNDEVVDFRVFNGYIELPTFIRPKIFINSQVEVDYDYWNRIPDVSGILVSVFDALDGHLWINQTGSDFNSSGNGTFVGQKYFLFRTETKDQRQQLINFLTNVVPTNSVVTISTLVQLDYSFYPELWESDGPNNLYTVLKGFGAKEIESLKTFGSIPYLMVFKKGNSQYEVKESLGNKFTENEIGHHFNISQTAGYVQSRIIGPAISYDKFLWNYKGFNGNEDKQEINIYGIDSKGIETKLFGPFVDLEKDLRGVDAKLYPQLKLEWKTEDEISRTSPSNDFWRVHYKGLPDVALNPAQWFTKSKDTLNQGNILRVEILAQNVSEYDMDSLLVKFSVVDSKNATVNTYRRFIPVKALASIKIPFDISTTRQVGTYKLFVELNPDQDQAELFSFNNIGVIDYYVRKDIRRPKLTVVFNGVQITDGEIISPESNIEIALRDENIGQPLVDTGLFTIKFEYPDRSVHPVYLGASNVSFIPANVNGTKNEAKVIISNDFTMDGTYRLIVRAKDATNNSISDDDYNISFQVISKSGASNVFNYPNPFTTKTKFVYTLTGRNVPDYYKIQILSVSGRVVRELTQDEIGPLKIGTHMTEFEYDGTDEFGAKLANGVYLYRMVFKNKSGEEVSKYDTDTDKFFKNNLGKMVIIR</sequence>
<protein>
    <recommendedName>
        <fullName evidence="1">Gingipain domain-containing protein</fullName>
    </recommendedName>
</protein>
<dbReference type="Pfam" id="PF01364">
    <property type="entry name" value="Peptidase_C25"/>
    <property type="match status" value="1"/>
</dbReference>
<reference evidence="2 3" key="1">
    <citation type="submission" date="2020-10" db="EMBL/GenBank/DDBJ databases">
        <title>Connecting structure to function with the recovery of over 1000 high-quality activated sludge metagenome-assembled genomes encoding full-length rRNA genes using long-read sequencing.</title>
        <authorList>
            <person name="Singleton C.M."/>
            <person name="Petriglieri F."/>
            <person name="Kristensen J.M."/>
            <person name="Kirkegaard R.H."/>
            <person name="Michaelsen T.Y."/>
            <person name="Andersen M.H."/>
            <person name="Karst S.M."/>
            <person name="Dueholm M.S."/>
            <person name="Nielsen P.H."/>
            <person name="Albertsen M."/>
        </authorList>
    </citation>
    <scope>NUCLEOTIDE SEQUENCE [LARGE SCALE GENOMIC DNA]</scope>
    <source>
        <strain evidence="2">Ribe_18-Q3-R11-54_BAT3C.373</strain>
    </source>
</reference>
<proteinExistence type="predicted"/>
<evidence type="ECO:0000259" key="1">
    <source>
        <dbReference type="Pfam" id="PF01364"/>
    </source>
</evidence>
<dbReference type="Gene3D" id="2.60.40.4070">
    <property type="match status" value="1"/>
</dbReference>
<comment type="caution">
    <text evidence="2">The sequence shown here is derived from an EMBL/GenBank/DDBJ whole genome shotgun (WGS) entry which is preliminary data.</text>
</comment>
<dbReference type="Gene3D" id="3.40.50.1460">
    <property type="match status" value="1"/>
</dbReference>
<dbReference type="GO" id="GO:0008234">
    <property type="term" value="F:cysteine-type peptidase activity"/>
    <property type="evidence" value="ECO:0007669"/>
    <property type="project" value="InterPro"/>
</dbReference>
<dbReference type="InterPro" id="IPR001769">
    <property type="entry name" value="Gingipain"/>
</dbReference>
<dbReference type="EMBL" id="JADKFW010000004">
    <property type="protein sequence ID" value="MBK9716367.1"/>
    <property type="molecule type" value="Genomic_DNA"/>
</dbReference>
<dbReference type="SUPFAM" id="SSF52129">
    <property type="entry name" value="Caspase-like"/>
    <property type="match status" value="1"/>
</dbReference>
<evidence type="ECO:0000313" key="2">
    <source>
        <dbReference type="EMBL" id="MBK9716367.1"/>
    </source>
</evidence>
<feature type="domain" description="Gingipain" evidence="1">
    <location>
        <begin position="124"/>
        <end position="490"/>
    </location>
</feature>
<evidence type="ECO:0000313" key="3">
    <source>
        <dbReference type="Proteomes" id="UP000808349"/>
    </source>
</evidence>
<dbReference type="GO" id="GO:0006508">
    <property type="term" value="P:proteolysis"/>
    <property type="evidence" value="ECO:0007669"/>
    <property type="project" value="InterPro"/>
</dbReference>
<dbReference type="InterPro" id="IPR029030">
    <property type="entry name" value="Caspase-like_dom_sf"/>
</dbReference>